<dbReference type="PANTHER" id="PTHR42679">
    <property type="entry name" value="S-METHYL-5'-THIOADENOSINE PHOSPHORYLASE"/>
    <property type="match status" value="1"/>
</dbReference>
<sequence length="292" mass="31385">MLGIIGGSGIYQLSGLDIGEETVLETPYGMPSAPLAIGRYNGGQKIIFLARHGKSHEYLPHEVNYRANIWALKKLGVTRVIGISAVGSLRHEFKPGDLCLADQYFDFVKGPREKSFFGGGLAAHVSTAKPTCPTLAASLIQAGKEMAVPLHPGLTYACVDGPRLGTRAESLFLKNAAECDLVGMTNVPEAFLAREAQICYCTIAVVTDYDCWLDDPAQHVSVEQVISRYGASLEKAKSLLGGFLDNDRLASSDTAPECAPECNCRKNLQSAVLSPEASLTKDKKALLDLLKL</sequence>
<dbReference type="Pfam" id="PF01048">
    <property type="entry name" value="PNP_UDP_1"/>
    <property type="match status" value="1"/>
</dbReference>
<keyword evidence="3 5" id="KW-0808">Transferase</keyword>
<dbReference type="Gene3D" id="3.40.50.1580">
    <property type="entry name" value="Nucleoside phosphorylase domain"/>
    <property type="match status" value="1"/>
</dbReference>
<reference evidence="5" key="1">
    <citation type="submission" date="2018-06" db="EMBL/GenBank/DDBJ databases">
        <authorList>
            <person name="Zhirakovskaya E."/>
        </authorList>
    </citation>
    <scope>NUCLEOTIDE SEQUENCE</scope>
</reference>
<dbReference type="InterPro" id="IPR000845">
    <property type="entry name" value="Nucleoside_phosphorylase_d"/>
</dbReference>
<dbReference type="CDD" id="cd09010">
    <property type="entry name" value="MTAP_SsMTAPII_like_MTIP"/>
    <property type="match status" value="1"/>
</dbReference>
<organism evidence="5">
    <name type="scientific">hydrothermal vent metagenome</name>
    <dbReference type="NCBI Taxonomy" id="652676"/>
    <lineage>
        <taxon>unclassified sequences</taxon>
        <taxon>metagenomes</taxon>
        <taxon>ecological metagenomes</taxon>
    </lineage>
</organism>
<dbReference type="EMBL" id="UOFW01000123">
    <property type="protein sequence ID" value="VAX05111.1"/>
    <property type="molecule type" value="Genomic_DNA"/>
</dbReference>
<feature type="domain" description="Nucleoside phosphorylase" evidence="4">
    <location>
        <begin position="3"/>
        <end position="233"/>
    </location>
</feature>
<dbReference type="GO" id="GO:0019509">
    <property type="term" value="P:L-methionine salvage from methylthioadenosine"/>
    <property type="evidence" value="ECO:0007669"/>
    <property type="project" value="TreeGrafter"/>
</dbReference>
<dbReference type="HAMAP" id="MF_01963">
    <property type="entry name" value="MTAP"/>
    <property type="match status" value="1"/>
</dbReference>
<proteinExistence type="inferred from homology"/>
<dbReference type="PANTHER" id="PTHR42679:SF2">
    <property type="entry name" value="S-METHYL-5'-THIOADENOSINE PHOSPHORYLASE"/>
    <property type="match status" value="1"/>
</dbReference>
<dbReference type="InterPro" id="IPR035994">
    <property type="entry name" value="Nucleoside_phosphorylase_sf"/>
</dbReference>
<comment type="similarity">
    <text evidence="1">Belongs to the PNP/MTAP phosphorylase family.</text>
</comment>
<dbReference type="GO" id="GO:0017061">
    <property type="term" value="F:S-methyl-5-thioadenosine phosphorylase activity"/>
    <property type="evidence" value="ECO:0007669"/>
    <property type="project" value="UniProtKB-EC"/>
</dbReference>
<evidence type="ECO:0000256" key="3">
    <source>
        <dbReference type="ARBA" id="ARBA00022679"/>
    </source>
</evidence>
<dbReference type="AlphaFoldDB" id="A0A3B1ATR4"/>
<dbReference type="InterPro" id="IPR018099">
    <property type="entry name" value="Purine_phosphorylase-2_CS"/>
</dbReference>
<dbReference type="PROSITE" id="PS01240">
    <property type="entry name" value="PNP_MTAP_2"/>
    <property type="match status" value="1"/>
</dbReference>
<evidence type="ECO:0000256" key="1">
    <source>
        <dbReference type="ARBA" id="ARBA00006751"/>
    </source>
</evidence>
<dbReference type="GO" id="GO:0005829">
    <property type="term" value="C:cytosol"/>
    <property type="evidence" value="ECO:0007669"/>
    <property type="project" value="TreeGrafter"/>
</dbReference>
<dbReference type="GO" id="GO:0009116">
    <property type="term" value="P:nucleoside metabolic process"/>
    <property type="evidence" value="ECO:0007669"/>
    <property type="project" value="InterPro"/>
</dbReference>
<dbReference type="EC" id="2.4.2.28" evidence="5"/>
<keyword evidence="2 5" id="KW-0328">Glycosyltransferase</keyword>
<evidence type="ECO:0000259" key="4">
    <source>
        <dbReference type="Pfam" id="PF01048"/>
    </source>
</evidence>
<evidence type="ECO:0000256" key="2">
    <source>
        <dbReference type="ARBA" id="ARBA00022676"/>
    </source>
</evidence>
<name>A0A3B1ATR4_9ZZZZ</name>
<dbReference type="InterPro" id="IPR010044">
    <property type="entry name" value="MTAP"/>
</dbReference>
<accession>A0A3B1ATR4</accession>
<dbReference type="NCBIfam" id="TIGR01694">
    <property type="entry name" value="MTAP"/>
    <property type="match status" value="1"/>
</dbReference>
<dbReference type="SUPFAM" id="SSF53167">
    <property type="entry name" value="Purine and uridine phosphorylases"/>
    <property type="match status" value="1"/>
</dbReference>
<gene>
    <name evidence="5" type="ORF">MNBD_ALPHA03-521</name>
</gene>
<protein>
    <submittedName>
        <fullName evidence="5">5'-methylthioadenosine phosphorylase</fullName>
        <ecNumber evidence="5">2.4.2.28</ecNumber>
    </submittedName>
</protein>
<evidence type="ECO:0000313" key="5">
    <source>
        <dbReference type="EMBL" id="VAX05111.1"/>
    </source>
</evidence>